<dbReference type="PROSITE" id="PS51456">
    <property type="entry name" value="MYOSIN_MOTOR"/>
    <property type="match status" value="1"/>
</dbReference>
<name>A0A815F531_9BILA</name>
<dbReference type="Proteomes" id="UP000663870">
    <property type="component" value="Unassembled WGS sequence"/>
</dbReference>
<dbReference type="Gene3D" id="1.20.58.530">
    <property type="match status" value="1"/>
</dbReference>
<keyword evidence="7 8" id="KW-0009">Actin-binding</keyword>
<keyword evidence="5 8" id="KW-0518">Myosin</keyword>
<keyword evidence="4" id="KW-0175">Coiled coil</keyword>
<evidence type="ECO:0000313" key="10">
    <source>
        <dbReference type="EMBL" id="CAF1323702.1"/>
    </source>
</evidence>
<evidence type="ECO:0000313" key="11">
    <source>
        <dbReference type="EMBL" id="CAF1587348.1"/>
    </source>
</evidence>
<dbReference type="InterPro" id="IPR027417">
    <property type="entry name" value="P-loop_NTPase"/>
</dbReference>
<dbReference type="EMBL" id="CAJNOL010004402">
    <property type="protein sequence ID" value="CAF1587348.1"/>
    <property type="molecule type" value="Genomic_DNA"/>
</dbReference>
<dbReference type="EMBL" id="CAJNOH010003109">
    <property type="protein sequence ID" value="CAF1323702.1"/>
    <property type="molecule type" value="Genomic_DNA"/>
</dbReference>
<keyword evidence="3" id="KW-0067">ATP-binding</keyword>
<keyword evidence="13" id="KW-1185">Reference proteome</keyword>
<evidence type="ECO:0000256" key="4">
    <source>
        <dbReference type="ARBA" id="ARBA00023054"/>
    </source>
</evidence>
<feature type="domain" description="Myosin motor" evidence="9">
    <location>
        <begin position="1"/>
        <end position="157"/>
    </location>
</feature>
<dbReference type="Gene3D" id="1.20.120.720">
    <property type="entry name" value="Myosin VI head, motor domain, U50 subdomain"/>
    <property type="match status" value="1"/>
</dbReference>
<sequence>MQFKQEHNSDQATLSDDAITQKVCHLLGISVTHFVRSFLKSKLKVGRDFFYQIDYAIEIISKIIYEHSSFIGILDIASFEIYQLNSFELLYIIYTNEKFQQLFNHSIIFDLQPTIDLIEKQIGTLNLLDEECWFPKATDQTYVGKLINLHVQLPKFD</sequence>
<protein>
    <recommendedName>
        <fullName evidence="9">Myosin motor domain-containing protein</fullName>
    </recommendedName>
</protein>
<evidence type="ECO:0000313" key="13">
    <source>
        <dbReference type="Proteomes" id="UP000663870"/>
    </source>
</evidence>
<dbReference type="Pfam" id="PF00063">
    <property type="entry name" value="Myosin_head"/>
    <property type="match status" value="1"/>
</dbReference>
<dbReference type="GO" id="GO:0016459">
    <property type="term" value="C:myosin complex"/>
    <property type="evidence" value="ECO:0007669"/>
    <property type="project" value="UniProtKB-KW"/>
</dbReference>
<accession>A0A815F531</accession>
<evidence type="ECO:0000256" key="7">
    <source>
        <dbReference type="ARBA" id="ARBA00023203"/>
    </source>
</evidence>
<dbReference type="InterPro" id="IPR036961">
    <property type="entry name" value="Kinesin_motor_dom_sf"/>
</dbReference>
<dbReference type="SUPFAM" id="SSF52540">
    <property type="entry name" value="P-loop containing nucleoside triphosphate hydrolases"/>
    <property type="match status" value="1"/>
</dbReference>
<organism evidence="10 12">
    <name type="scientific">Rotaria sordida</name>
    <dbReference type="NCBI Taxonomy" id="392033"/>
    <lineage>
        <taxon>Eukaryota</taxon>
        <taxon>Metazoa</taxon>
        <taxon>Spiralia</taxon>
        <taxon>Gnathifera</taxon>
        <taxon>Rotifera</taxon>
        <taxon>Eurotatoria</taxon>
        <taxon>Bdelloidea</taxon>
        <taxon>Philodinida</taxon>
        <taxon>Philodinidae</taxon>
        <taxon>Rotaria</taxon>
    </lineage>
</organism>
<evidence type="ECO:0000256" key="8">
    <source>
        <dbReference type="PROSITE-ProRule" id="PRU00782"/>
    </source>
</evidence>
<comment type="caution">
    <text evidence="8">Lacks conserved residue(s) required for the propagation of feature annotation.</text>
</comment>
<evidence type="ECO:0000256" key="6">
    <source>
        <dbReference type="ARBA" id="ARBA00023175"/>
    </source>
</evidence>
<evidence type="ECO:0000256" key="3">
    <source>
        <dbReference type="ARBA" id="ARBA00022840"/>
    </source>
</evidence>
<dbReference type="GO" id="GO:0000146">
    <property type="term" value="F:microfilament motor activity"/>
    <property type="evidence" value="ECO:0007669"/>
    <property type="project" value="TreeGrafter"/>
</dbReference>
<gene>
    <name evidence="11" type="ORF">JXQ802_LOCUS46867</name>
    <name evidence="10" type="ORF">PYM288_LOCUS31047</name>
</gene>
<dbReference type="GO" id="GO:0005737">
    <property type="term" value="C:cytoplasm"/>
    <property type="evidence" value="ECO:0007669"/>
    <property type="project" value="TreeGrafter"/>
</dbReference>
<dbReference type="PANTHER" id="PTHR13140:SF857">
    <property type="entry name" value="MYOSIN-11"/>
    <property type="match status" value="1"/>
</dbReference>
<keyword evidence="2" id="KW-0547">Nucleotide-binding</keyword>
<keyword evidence="6" id="KW-0505">Motor protein</keyword>
<evidence type="ECO:0000256" key="2">
    <source>
        <dbReference type="ARBA" id="ARBA00022741"/>
    </source>
</evidence>
<reference evidence="10" key="1">
    <citation type="submission" date="2021-02" db="EMBL/GenBank/DDBJ databases">
        <authorList>
            <person name="Nowell W R."/>
        </authorList>
    </citation>
    <scope>NUCLEOTIDE SEQUENCE</scope>
</reference>
<dbReference type="InterPro" id="IPR001609">
    <property type="entry name" value="Myosin_head_motor_dom-like"/>
</dbReference>
<dbReference type="GO" id="GO:0016020">
    <property type="term" value="C:membrane"/>
    <property type="evidence" value="ECO:0007669"/>
    <property type="project" value="TreeGrafter"/>
</dbReference>
<dbReference type="Proteomes" id="UP000663854">
    <property type="component" value="Unassembled WGS sequence"/>
</dbReference>
<dbReference type="GO" id="GO:0051015">
    <property type="term" value="F:actin filament binding"/>
    <property type="evidence" value="ECO:0007669"/>
    <property type="project" value="TreeGrafter"/>
</dbReference>
<dbReference type="GO" id="GO:0007015">
    <property type="term" value="P:actin filament organization"/>
    <property type="evidence" value="ECO:0007669"/>
    <property type="project" value="TreeGrafter"/>
</dbReference>
<dbReference type="PANTHER" id="PTHR13140">
    <property type="entry name" value="MYOSIN"/>
    <property type="match status" value="1"/>
</dbReference>
<evidence type="ECO:0000256" key="5">
    <source>
        <dbReference type="ARBA" id="ARBA00023123"/>
    </source>
</evidence>
<comment type="caution">
    <text evidence="10">The sequence shown here is derived from an EMBL/GenBank/DDBJ whole genome shotgun (WGS) entry which is preliminary data.</text>
</comment>
<evidence type="ECO:0000313" key="12">
    <source>
        <dbReference type="Proteomes" id="UP000663854"/>
    </source>
</evidence>
<proteinExistence type="inferred from homology"/>
<dbReference type="Gene3D" id="3.40.850.10">
    <property type="entry name" value="Kinesin motor domain"/>
    <property type="match status" value="1"/>
</dbReference>
<dbReference type="AlphaFoldDB" id="A0A815F531"/>
<evidence type="ECO:0000259" key="9">
    <source>
        <dbReference type="PROSITE" id="PS51456"/>
    </source>
</evidence>
<evidence type="ECO:0000256" key="1">
    <source>
        <dbReference type="ARBA" id="ARBA00008314"/>
    </source>
</evidence>
<comment type="similarity">
    <text evidence="1 8">Belongs to the TRAFAC class myosin-kinesin ATPase superfamily. Myosin family.</text>
</comment>
<dbReference type="GO" id="GO:0005524">
    <property type="term" value="F:ATP binding"/>
    <property type="evidence" value="ECO:0007669"/>
    <property type="project" value="UniProtKB-KW"/>
</dbReference>